<protein>
    <submittedName>
        <fullName evidence="1">HrpB1 family type III secretion system apparatus protein</fullName>
    </submittedName>
</protein>
<reference evidence="1 2" key="1">
    <citation type="journal article" date="2024" name="Chem. Sci.">
        <title>Discovery of megapolipeptins by genome mining of a Burkholderiales bacteria collection.</title>
        <authorList>
            <person name="Paulo B.S."/>
            <person name="Recchia M.J.J."/>
            <person name="Lee S."/>
            <person name="Fergusson C.H."/>
            <person name="Romanowski S.B."/>
            <person name="Hernandez A."/>
            <person name="Krull N."/>
            <person name="Liu D.Y."/>
            <person name="Cavanagh H."/>
            <person name="Bos A."/>
            <person name="Gray C.A."/>
            <person name="Murphy B.T."/>
            <person name="Linington R.G."/>
            <person name="Eustaquio A.S."/>
        </authorList>
    </citation>
    <scope>NUCLEOTIDE SEQUENCE [LARGE SCALE GENOMIC DNA]</scope>
    <source>
        <strain evidence="1 2">RL17-338-BIC-A</strain>
    </source>
</reference>
<dbReference type="InterPro" id="IPR013394">
    <property type="entry name" value="T3SS_HrpB1/HrpK"/>
</dbReference>
<comment type="caution">
    <text evidence="1">The sequence shown here is derived from an EMBL/GenBank/DDBJ whole genome shotgun (WGS) entry which is preliminary data.</text>
</comment>
<evidence type="ECO:0000313" key="1">
    <source>
        <dbReference type="EMBL" id="MFM0636377.1"/>
    </source>
</evidence>
<dbReference type="RefSeq" id="WP_408224183.1">
    <property type="nucleotide sequence ID" value="NZ_JAQQCF010000004.1"/>
</dbReference>
<name>A0ABW9DQV3_9BURK</name>
<dbReference type="Pfam" id="PF09613">
    <property type="entry name" value="HrpB1_HrpK"/>
    <property type="match status" value="1"/>
</dbReference>
<accession>A0ABW9DQV3</accession>
<proteinExistence type="predicted"/>
<gene>
    <name evidence="1" type="ORF">PQQ63_06695</name>
</gene>
<organism evidence="1 2">
    <name type="scientific">Paraburkholderia metrosideri</name>
    <dbReference type="NCBI Taxonomy" id="580937"/>
    <lineage>
        <taxon>Bacteria</taxon>
        <taxon>Pseudomonadati</taxon>
        <taxon>Pseudomonadota</taxon>
        <taxon>Betaproteobacteria</taxon>
        <taxon>Burkholderiales</taxon>
        <taxon>Burkholderiaceae</taxon>
        <taxon>Paraburkholderia</taxon>
    </lineage>
</organism>
<sequence length="185" mass="20328">MNKQIDATNCSHELIGALTELLRMALVDQFPAPRVEIGDTEHLLEALHTMRPKLGELSLFDGFAYIVKGHWHDAIAVFEALVARSLCLPGSRAMLVYCLSASNNSDWRIVANQALDEPLSADASLLIRSITVLQDIRQARAEAAVSGKFVIPESLRPLPATSHAAPLDEVPLMNMEVPFNGYLRL</sequence>
<dbReference type="EMBL" id="JAQQCF010000004">
    <property type="protein sequence ID" value="MFM0636377.1"/>
    <property type="molecule type" value="Genomic_DNA"/>
</dbReference>
<keyword evidence="2" id="KW-1185">Reference proteome</keyword>
<evidence type="ECO:0000313" key="2">
    <source>
        <dbReference type="Proteomes" id="UP001629432"/>
    </source>
</evidence>
<dbReference type="Proteomes" id="UP001629432">
    <property type="component" value="Unassembled WGS sequence"/>
</dbReference>